<sequence length="85" mass="9560">MTQLGENNFTRPAEPALMKYSCSDLFTATLLSRDDKQSETTVNQQHCCPTDTFTVCLHYYTPVSCLRLDISMPVHHATVHASILI</sequence>
<dbReference type="EMBL" id="JAYMGO010000006">
    <property type="protein sequence ID" value="KAL1272930.1"/>
    <property type="molecule type" value="Genomic_DNA"/>
</dbReference>
<dbReference type="Proteomes" id="UP001558613">
    <property type="component" value="Unassembled WGS sequence"/>
</dbReference>
<protein>
    <submittedName>
        <fullName evidence="1">Uncharacterized protein</fullName>
    </submittedName>
</protein>
<name>A0ABR3N7M8_9TELE</name>
<proteinExistence type="predicted"/>
<comment type="caution">
    <text evidence="1">The sequence shown here is derived from an EMBL/GenBank/DDBJ whole genome shotgun (WGS) entry which is preliminary data.</text>
</comment>
<organism evidence="1 2">
    <name type="scientific">Cirrhinus molitorella</name>
    <name type="common">mud carp</name>
    <dbReference type="NCBI Taxonomy" id="172907"/>
    <lineage>
        <taxon>Eukaryota</taxon>
        <taxon>Metazoa</taxon>
        <taxon>Chordata</taxon>
        <taxon>Craniata</taxon>
        <taxon>Vertebrata</taxon>
        <taxon>Euteleostomi</taxon>
        <taxon>Actinopterygii</taxon>
        <taxon>Neopterygii</taxon>
        <taxon>Teleostei</taxon>
        <taxon>Ostariophysi</taxon>
        <taxon>Cypriniformes</taxon>
        <taxon>Cyprinidae</taxon>
        <taxon>Labeoninae</taxon>
        <taxon>Labeonini</taxon>
        <taxon>Cirrhinus</taxon>
    </lineage>
</organism>
<keyword evidence="2" id="KW-1185">Reference proteome</keyword>
<gene>
    <name evidence="1" type="ORF">QQF64_028792</name>
</gene>
<reference evidence="1 2" key="1">
    <citation type="submission" date="2023-09" db="EMBL/GenBank/DDBJ databases">
        <authorList>
            <person name="Wang M."/>
        </authorList>
    </citation>
    <scope>NUCLEOTIDE SEQUENCE [LARGE SCALE GENOMIC DNA]</scope>
    <source>
        <strain evidence="1">GT-2023</strain>
        <tissue evidence="1">Liver</tissue>
    </source>
</reference>
<accession>A0ABR3N7M8</accession>
<evidence type="ECO:0000313" key="1">
    <source>
        <dbReference type="EMBL" id="KAL1272930.1"/>
    </source>
</evidence>
<evidence type="ECO:0000313" key="2">
    <source>
        <dbReference type="Proteomes" id="UP001558613"/>
    </source>
</evidence>